<reference evidence="10 11" key="1">
    <citation type="submission" date="2024-04" db="EMBL/GenBank/DDBJ databases">
        <title>Novel species of the genus Ideonella isolated from streams.</title>
        <authorList>
            <person name="Lu H."/>
        </authorList>
    </citation>
    <scope>NUCLEOTIDE SEQUENCE [LARGE SCALE GENOMIC DNA]</scope>
    <source>
        <strain evidence="10 11">DXS29W</strain>
    </source>
</reference>
<dbReference type="SUPFAM" id="SSF57652">
    <property type="entry name" value="HIPIP (high potential iron protein)"/>
    <property type="match status" value="1"/>
</dbReference>
<evidence type="ECO:0000259" key="9">
    <source>
        <dbReference type="PROSITE" id="PS51373"/>
    </source>
</evidence>
<feature type="chain" id="PRO_5047535746" description="High-potential iron-sulfur protein" evidence="8">
    <location>
        <begin position="25"/>
        <end position="100"/>
    </location>
</feature>
<dbReference type="InterPro" id="IPR000170">
    <property type="entry name" value="High_potential_FeS_prot"/>
</dbReference>
<comment type="function">
    <text evidence="7">Specific class of high-redox-potential 4Fe-4S ferredoxins. Functions in anaerobic electron transport in most purple and in some other photosynthetic bacteria and in at least one genus (Paracoccus) of halophilic, denitrifying bacteria.</text>
</comment>
<dbReference type="RefSeq" id="WP_341425678.1">
    <property type="nucleotide sequence ID" value="NZ_JBBUTG010000005.1"/>
</dbReference>
<comment type="caution">
    <text evidence="10">The sequence shown here is derived from an EMBL/GenBank/DDBJ whole genome shotgun (WGS) entry which is preliminary data.</text>
</comment>
<keyword evidence="8" id="KW-0732">Signal</keyword>
<protein>
    <recommendedName>
        <fullName evidence="7">High-potential iron-sulfur protein</fullName>
        <shortName evidence="7">HiPIP</shortName>
    </recommendedName>
</protein>
<feature type="signal peptide" evidence="8">
    <location>
        <begin position="1"/>
        <end position="24"/>
    </location>
</feature>
<dbReference type="PROSITE" id="PS51373">
    <property type="entry name" value="HIPIP"/>
    <property type="match status" value="1"/>
</dbReference>
<dbReference type="Proteomes" id="UP001371218">
    <property type="component" value="Unassembled WGS sequence"/>
</dbReference>
<evidence type="ECO:0000313" key="11">
    <source>
        <dbReference type="Proteomes" id="UP001371218"/>
    </source>
</evidence>
<evidence type="ECO:0000256" key="6">
    <source>
        <dbReference type="ARBA" id="ARBA00023014"/>
    </source>
</evidence>
<dbReference type="Pfam" id="PF01355">
    <property type="entry name" value="HIPIP"/>
    <property type="match status" value="1"/>
</dbReference>
<evidence type="ECO:0000256" key="8">
    <source>
        <dbReference type="SAM" id="SignalP"/>
    </source>
</evidence>
<evidence type="ECO:0000313" key="10">
    <source>
        <dbReference type="EMBL" id="MEK8031301.1"/>
    </source>
</evidence>
<keyword evidence="3 7" id="KW-0479">Metal-binding</keyword>
<keyword evidence="6 7" id="KW-0411">Iron-sulfur</keyword>
<dbReference type="InterPro" id="IPR036369">
    <property type="entry name" value="HIPIP_sf"/>
</dbReference>
<keyword evidence="11" id="KW-1185">Reference proteome</keyword>
<organism evidence="10 11">
    <name type="scientific">Ideonella lacteola</name>
    <dbReference type="NCBI Taxonomy" id="2984193"/>
    <lineage>
        <taxon>Bacteria</taxon>
        <taxon>Pseudomonadati</taxon>
        <taxon>Pseudomonadota</taxon>
        <taxon>Betaproteobacteria</taxon>
        <taxon>Burkholderiales</taxon>
        <taxon>Sphaerotilaceae</taxon>
        <taxon>Ideonella</taxon>
    </lineage>
</organism>
<evidence type="ECO:0000256" key="4">
    <source>
        <dbReference type="ARBA" id="ARBA00022982"/>
    </source>
</evidence>
<proteinExistence type="inferred from homology"/>
<keyword evidence="2 7" id="KW-0004">4Fe-4S</keyword>
<name>A0ABU9BMV8_9BURK</name>
<comment type="subunit">
    <text evidence="7">Homodimer.</text>
</comment>
<keyword evidence="4 7" id="KW-0249">Electron transport</keyword>
<evidence type="ECO:0000256" key="3">
    <source>
        <dbReference type="ARBA" id="ARBA00022723"/>
    </source>
</evidence>
<evidence type="ECO:0000256" key="7">
    <source>
        <dbReference type="RuleBase" id="RU000620"/>
    </source>
</evidence>
<evidence type="ECO:0000256" key="2">
    <source>
        <dbReference type="ARBA" id="ARBA00022485"/>
    </source>
</evidence>
<dbReference type="Gene3D" id="4.10.490.10">
    <property type="entry name" value="High potential iron-sulphur protein"/>
    <property type="match status" value="1"/>
</dbReference>
<gene>
    <name evidence="10" type="ORF">AACH06_10775</name>
</gene>
<evidence type="ECO:0000256" key="1">
    <source>
        <dbReference type="ARBA" id="ARBA00022448"/>
    </source>
</evidence>
<sequence length="100" mass="10471">MTSRRHIIALLPLAGGVSLLRAQAPGPVLDPKDAQAVSLGYVVDAAQVNKTKYPKYAGGQACSNCQLYQGAAGSAQGPCPIYQNRQVAAKGWCSAWVKKA</sequence>
<evidence type="ECO:0000256" key="5">
    <source>
        <dbReference type="ARBA" id="ARBA00023004"/>
    </source>
</evidence>
<accession>A0ABU9BMV8</accession>
<keyword evidence="1 7" id="KW-0813">Transport</keyword>
<dbReference type="EMBL" id="JBBUTG010000005">
    <property type="protein sequence ID" value="MEK8031301.1"/>
    <property type="molecule type" value="Genomic_DNA"/>
</dbReference>
<keyword evidence="5 7" id="KW-0408">Iron</keyword>
<comment type="similarity">
    <text evidence="7">Belongs to the high-potential iron-sulfur protein (HiPIP) family.</text>
</comment>
<feature type="domain" description="High potential iron-sulfur proteins family profile" evidence="9">
    <location>
        <begin position="23"/>
        <end position="100"/>
    </location>
</feature>